<organism evidence="6 7">
    <name type="scientific">Cristinia sonorae</name>
    <dbReference type="NCBI Taxonomy" id="1940300"/>
    <lineage>
        <taxon>Eukaryota</taxon>
        <taxon>Fungi</taxon>
        <taxon>Dikarya</taxon>
        <taxon>Basidiomycota</taxon>
        <taxon>Agaricomycotina</taxon>
        <taxon>Agaricomycetes</taxon>
        <taxon>Agaricomycetidae</taxon>
        <taxon>Agaricales</taxon>
        <taxon>Pleurotineae</taxon>
        <taxon>Stephanosporaceae</taxon>
        <taxon>Cristinia</taxon>
    </lineage>
</organism>
<gene>
    <name evidence="6" type="ORF">BXZ70DRAFT_197736</name>
</gene>
<accession>A0A8K0UMB6</accession>
<sequence>MPPPPPPTPTHTLRTHSAALTSLFFSSDNERLYAGDASGVVSVTSTRTLRPIARWKAHGDSVLGVEEWETTKQGKARRIVTHGRDNKLHVWTLPEDNAEKLREAAMQPDLPDPELLHSLDVNALNYCRFSLMSLDPSQSIEEEAFVAVPNLVESSLADVWALPTLTRPHAAIGKHNSHATHTKVVDGRGLNALGIIMSLHLFVHAPSSQLRLLCGYENGSVTLWGFDGVGTGGEDWSETLKGNIGEKGNWLGRTSIEGVGWEGLLTVKQHVESVMAMSVTRDNTLAFTVSADHLIGRYDLTRAGGSEDVTTFCTIYRTKHPGNGSIAIRDDGRVCAVGGWDGKVRLYSTKTLKHLGSLDYHKKNTQTLAFAHSVKAAPEGDSDEEDEDMTKSEKEARGRWLAAGSQDCRVSLWSLMSFEKT</sequence>
<dbReference type="PANTHER" id="PTHR19854:SF1">
    <property type="entry name" value="GUANINE NUCLEOTIDE-BINDING PROTEIN SUBUNIT BETA-LIKE PROTEIN 1"/>
    <property type="match status" value="1"/>
</dbReference>
<comment type="similarity">
    <text evidence="3">Belongs to the WD repeat ASA1 family.</text>
</comment>
<keyword evidence="1" id="KW-0853">WD repeat</keyword>
<reference evidence="6" key="1">
    <citation type="journal article" date="2021" name="New Phytol.">
        <title>Evolutionary innovations through gain and loss of genes in the ectomycorrhizal Boletales.</title>
        <authorList>
            <person name="Wu G."/>
            <person name="Miyauchi S."/>
            <person name="Morin E."/>
            <person name="Kuo A."/>
            <person name="Drula E."/>
            <person name="Varga T."/>
            <person name="Kohler A."/>
            <person name="Feng B."/>
            <person name="Cao Y."/>
            <person name="Lipzen A."/>
            <person name="Daum C."/>
            <person name="Hundley H."/>
            <person name="Pangilinan J."/>
            <person name="Johnson J."/>
            <person name="Barry K."/>
            <person name="LaButti K."/>
            <person name="Ng V."/>
            <person name="Ahrendt S."/>
            <person name="Min B."/>
            <person name="Choi I.G."/>
            <person name="Park H."/>
            <person name="Plett J.M."/>
            <person name="Magnuson J."/>
            <person name="Spatafora J.W."/>
            <person name="Nagy L.G."/>
            <person name="Henrissat B."/>
            <person name="Grigoriev I.V."/>
            <person name="Yang Z.L."/>
            <person name="Xu J."/>
            <person name="Martin F.M."/>
        </authorList>
    </citation>
    <scope>NUCLEOTIDE SEQUENCE</scope>
    <source>
        <strain evidence="6">KKN 215</strain>
    </source>
</reference>
<dbReference type="EMBL" id="JAEVFJ010000017">
    <property type="protein sequence ID" value="KAH8099976.1"/>
    <property type="molecule type" value="Genomic_DNA"/>
</dbReference>
<dbReference type="OrthoDB" id="7668193at2759"/>
<evidence type="ECO:0000313" key="7">
    <source>
        <dbReference type="Proteomes" id="UP000813824"/>
    </source>
</evidence>
<keyword evidence="2" id="KW-0677">Repeat</keyword>
<evidence type="ECO:0000256" key="3">
    <source>
        <dbReference type="ARBA" id="ARBA00037931"/>
    </source>
</evidence>
<evidence type="ECO:0000256" key="5">
    <source>
        <dbReference type="SAM" id="MobiDB-lite"/>
    </source>
</evidence>
<dbReference type="Pfam" id="PF00400">
    <property type="entry name" value="WD40"/>
    <property type="match status" value="3"/>
</dbReference>
<dbReference type="SUPFAM" id="SSF50978">
    <property type="entry name" value="WD40 repeat-like"/>
    <property type="match status" value="1"/>
</dbReference>
<dbReference type="AlphaFoldDB" id="A0A8K0UMB6"/>
<dbReference type="Gene3D" id="2.130.10.10">
    <property type="entry name" value="YVTN repeat-like/Quinoprotein amine dehydrogenase"/>
    <property type="match status" value="2"/>
</dbReference>
<name>A0A8K0UMB6_9AGAR</name>
<feature type="region of interest" description="Disordered" evidence="5">
    <location>
        <begin position="375"/>
        <end position="397"/>
    </location>
</feature>
<evidence type="ECO:0000256" key="2">
    <source>
        <dbReference type="ARBA" id="ARBA00022737"/>
    </source>
</evidence>
<dbReference type="SMART" id="SM00320">
    <property type="entry name" value="WD40"/>
    <property type="match status" value="5"/>
</dbReference>
<dbReference type="InterPro" id="IPR015943">
    <property type="entry name" value="WD40/YVTN_repeat-like_dom_sf"/>
</dbReference>
<comment type="caution">
    <text evidence="6">The sequence shown here is derived from an EMBL/GenBank/DDBJ whole genome shotgun (WGS) entry which is preliminary data.</text>
</comment>
<evidence type="ECO:0000256" key="1">
    <source>
        <dbReference type="ARBA" id="ARBA00022574"/>
    </source>
</evidence>
<dbReference type="InterPro" id="IPR036322">
    <property type="entry name" value="WD40_repeat_dom_sf"/>
</dbReference>
<dbReference type="InterPro" id="IPR001680">
    <property type="entry name" value="WD40_rpt"/>
</dbReference>
<evidence type="ECO:0000313" key="6">
    <source>
        <dbReference type="EMBL" id="KAH8099976.1"/>
    </source>
</evidence>
<keyword evidence="7" id="KW-1185">Reference proteome</keyword>
<dbReference type="PANTHER" id="PTHR19854">
    <property type="entry name" value="TRANSDUCIN BETA-LIKE 3"/>
    <property type="match status" value="1"/>
</dbReference>
<protein>
    <recommendedName>
        <fullName evidence="4">ASTRA-associated protein 1</fullName>
    </recommendedName>
</protein>
<proteinExistence type="inferred from homology"/>
<dbReference type="Proteomes" id="UP000813824">
    <property type="component" value="Unassembled WGS sequence"/>
</dbReference>
<evidence type="ECO:0000256" key="4">
    <source>
        <dbReference type="ARBA" id="ARBA00040563"/>
    </source>
</evidence>